<dbReference type="GO" id="GO:0003690">
    <property type="term" value="F:double-stranded DNA binding"/>
    <property type="evidence" value="ECO:0007669"/>
    <property type="project" value="TreeGrafter"/>
</dbReference>
<dbReference type="GO" id="GO:0044774">
    <property type="term" value="P:mitotic DNA integrity checkpoint signaling"/>
    <property type="evidence" value="ECO:0007669"/>
    <property type="project" value="TreeGrafter"/>
</dbReference>
<dbReference type="WBParaSite" id="ACRNAN_Path_1600.g6226.t2">
    <property type="protein sequence ID" value="ACRNAN_Path_1600.g6226.t2"/>
    <property type="gene ID" value="ACRNAN_Path_1600.g6226"/>
</dbReference>
<organism evidence="2 3">
    <name type="scientific">Acrobeloides nanus</name>
    <dbReference type="NCBI Taxonomy" id="290746"/>
    <lineage>
        <taxon>Eukaryota</taxon>
        <taxon>Metazoa</taxon>
        <taxon>Ecdysozoa</taxon>
        <taxon>Nematoda</taxon>
        <taxon>Chromadorea</taxon>
        <taxon>Rhabditida</taxon>
        <taxon>Tylenchina</taxon>
        <taxon>Cephalobomorpha</taxon>
        <taxon>Cephaloboidea</taxon>
        <taxon>Cephalobidae</taxon>
        <taxon>Acrobeloides</taxon>
    </lineage>
</organism>
<dbReference type="Pfam" id="PF17906">
    <property type="entry name" value="HTH_48"/>
    <property type="match status" value="1"/>
</dbReference>
<feature type="domain" description="Mos1 transposase HTH" evidence="1">
    <location>
        <begin position="42"/>
        <end position="87"/>
    </location>
</feature>
<dbReference type="GO" id="GO:0003697">
    <property type="term" value="F:single-stranded DNA binding"/>
    <property type="evidence" value="ECO:0007669"/>
    <property type="project" value="TreeGrafter"/>
</dbReference>
<dbReference type="GO" id="GO:0035861">
    <property type="term" value="C:site of double-strand break"/>
    <property type="evidence" value="ECO:0007669"/>
    <property type="project" value="TreeGrafter"/>
</dbReference>
<proteinExistence type="predicted"/>
<evidence type="ECO:0000259" key="1">
    <source>
        <dbReference type="Pfam" id="PF17906"/>
    </source>
</evidence>
<dbReference type="GO" id="GO:0046975">
    <property type="term" value="F:histone H3K36 methyltransferase activity"/>
    <property type="evidence" value="ECO:0007669"/>
    <property type="project" value="TreeGrafter"/>
</dbReference>
<dbReference type="GO" id="GO:0000014">
    <property type="term" value="F:single-stranded DNA endodeoxyribonuclease activity"/>
    <property type="evidence" value="ECO:0007669"/>
    <property type="project" value="TreeGrafter"/>
</dbReference>
<dbReference type="InterPro" id="IPR041426">
    <property type="entry name" value="Mos1_HTH"/>
</dbReference>
<accession>A0A914C2N7</accession>
<dbReference type="AlphaFoldDB" id="A0A914C2N7"/>
<dbReference type="GO" id="GO:0042800">
    <property type="term" value="F:histone H3K4 methyltransferase activity"/>
    <property type="evidence" value="ECO:0007669"/>
    <property type="project" value="TreeGrafter"/>
</dbReference>
<dbReference type="GO" id="GO:0005634">
    <property type="term" value="C:nucleus"/>
    <property type="evidence" value="ECO:0007669"/>
    <property type="project" value="TreeGrafter"/>
</dbReference>
<evidence type="ECO:0000313" key="2">
    <source>
        <dbReference type="Proteomes" id="UP000887540"/>
    </source>
</evidence>
<dbReference type="PANTHER" id="PTHR46060">
    <property type="entry name" value="MARINER MOS1 TRANSPOSASE-LIKE PROTEIN"/>
    <property type="match status" value="1"/>
</dbReference>
<evidence type="ECO:0000313" key="3">
    <source>
        <dbReference type="WBParaSite" id="ACRNAN_Path_1600.g6226.t2"/>
    </source>
</evidence>
<dbReference type="PANTHER" id="PTHR46060:SF2">
    <property type="entry name" value="HISTONE-LYSINE N-METHYLTRANSFERASE SETMAR"/>
    <property type="match status" value="1"/>
</dbReference>
<dbReference type="GO" id="GO:0000729">
    <property type="term" value="P:DNA double-strand break processing"/>
    <property type="evidence" value="ECO:0007669"/>
    <property type="project" value="TreeGrafter"/>
</dbReference>
<dbReference type="Gene3D" id="1.10.10.1450">
    <property type="match status" value="1"/>
</dbReference>
<name>A0A914C2N7_9BILA</name>
<keyword evidence="2" id="KW-1185">Reference proteome</keyword>
<protein>
    <submittedName>
        <fullName evidence="3">Protein kinase domain-containing protein</fullName>
    </submittedName>
</protein>
<reference evidence="3" key="1">
    <citation type="submission" date="2022-11" db="UniProtKB">
        <authorList>
            <consortium name="WormBaseParasite"/>
        </authorList>
    </citation>
    <scope>IDENTIFICATION</scope>
</reference>
<dbReference type="Proteomes" id="UP000887540">
    <property type="component" value="Unplaced"/>
</dbReference>
<dbReference type="GO" id="GO:0015074">
    <property type="term" value="P:DNA integration"/>
    <property type="evidence" value="ECO:0007669"/>
    <property type="project" value="TreeGrafter"/>
</dbReference>
<dbReference type="InterPro" id="IPR052709">
    <property type="entry name" value="Transposase-MT_Hybrid"/>
</dbReference>
<dbReference type="GO" id="GO:0031297">
    <property type="term" value="P:replication fork processing"/>
    <property type="evidence" value="ECO:0007669"/>
    <property type="project" value="TreeGrafter"/>
</dbReference>
<sequence length="126" mass="14418">MPRIRLIIGRQPNQSVDASLQPMVGPVYHKKKIECQIEKYPHLRHVLLYEYNHGVNARQASININAIYGDGFVSERSAQTWFNKFRNLNFDLGDAPRSGRPVETDEDQLKALFEDDAHQTVLGNAQ</sequence>
<dbReference type="GO" id="GO:0006303">
    <property type="term" value="P:double-strand break repair via nonhomologous end joining"/>
    <property type="evidence" value="ECO:0007669"/>
    <property type="project" value="TreeGrafter"/>
</dbReference>
<dbReference type="GO" id="GO:0044547">
    <property type="term" value="F:DNA topoisomerase binding"/>
    <property type="evidence" value="ECO:0007669"/>
    <property type="project" value="TreeGrafter"/>
</dbReference>
<dbReference type="GO" id="GO:0000793">
    <property type="term" value="C:condensed chromosome"/>
    <property type="evidence" value="ECO:0007669"/>
    <property type="project" value="TreeGrafter"/>
</dbReference>